<feature type="transmembrane region" description="Helical" evidence="8">
    <location>
        <begin position="164"/>
        <end position="197"/>
    </location>
</feature>
<feature type="transmembrane region" description="Helical" evidence="8">
    <location>
        <begin position="257"/>
        <end position="275"/>
    </location>
</feature>
<keyword evidence="6 8" id="KW-1133">Transmembrane helix</keyword>
<evidence type="ECO:0000313" key="10">
    <source>
        <dbReference type="Proteomes" id="UP001501581"/>
    </source>
</evidence>
<keyword evidence="5 8" id="KW-0812">Transmembrane</keyword>
<accession>A0ABP4EH01</accession>
<keyword evidence="3" id="KW-0813">Transport</keyword>
<evidence type="ECO:0000256" key="3">
    <source>
        <dbReference type="ARBA" id="ARBA00022448"/>
    </source>
</evidence>
<evidence type="ECO:0000256" key="5">
    <source>
        <dbReference type="ARBA" id="ARBA00022692"/>
    </source>
</evidence>
<gene>
    <name evidence="9" type="ORF">GCM10009668_25130</name>
</gene>
<keyword evidence="10" id="KW-1185">Reference proteome</keyword>
<name>A0ABP4EH01_9ACTN</name>
<dbReference type="InterPro" id="IPR052017">
    <property type="entry name" value="TSUP"/>
</dbReference>
<keyword evidence="4 8" id="KW-1003">Cell membrane</keyword>
<dbReference type="EMBL" id="BAAALG010000010">
    <property type="protein sequence ID" value="GAA1104786.1"/>
    <property type="molecule type" value="Genomic_DNA"/>
</dbReference>
<reference evidence="10" key="1">
    <citation type="journal article" date="2019" name="Int. J. Syst. Evol. Microbiol.">
        <title>The Global Catalogue of Microorganisms (GCM) 10K type strain sequencing project: providing services to taxonomists for standard genome sequencing and annotation.</title>
        <authorList>
            <consortium name="The Broad Institute Genomics Platform"/>
            <consortium name="The Broad Institute Genome Sequencing Center for Infectious Disease"/>
            <person name="Wu L."/>
            <person name="Ma J."/>
        </authorList>
    </citation>
    <scope>NUCLEOTIDE SEQUENCE [LARGE SCALE GENOMIC DNA]</scope>
    <source>
        <strain evidence="10">JCM 13008</strain>
    </source>
</reference>
<feature type="transmembrane region" description="Helical" evidence="8">
    <location>
        <begin position="217"/>
        <end position="245"/>
    </location>
</feature>
<evidence type="ECO:0000256" key="4">
    <source>
        <dbReference type="ARBA" id="ARBA00022475"/>
    </source>
</evidence>
<dbReference type="Proteomes" id="UP001501581">
    <property type="component" value="Unassembled WGS sequence"/>
</dbReference>
<evidence type="ECO:0000256" key="2">
    <source>
        <dbReference type="ARBA" id="ARBA00009142"/>
    </source>
</evidence>
<dbReference type="Pfam" id="PF01925">
    <property type="entry name" value="TauE"/>
    <property type="match status" value="1"/>
</dbReference>
<evidence type="ECO:0000313" key="9">
    <source>
        <dbReference type="EMBL" id="GAA1104786.1"/>
    </source>
</evidence>
<keyword evidence="7 8" id="KW-0472">Membrane</keyword>
<proteinExistence type="inferred from homology"/>
<dbReference type="PANTHER" id="PTHR30269">
    <property type="entry name" value="TRANSMEMBRANE PROTEIN YFCA"/>
    <property type="match status" value="1"/>
</dbReference>
<feature type="transmembrane region" description="Helical" evidence="8">
    <location>
        <begin position="126"/>
        <end position="144"/>
    </location>
</feature>
<comment type="caution">
    <text evidence="9">The sequence shown here is derived from an EMBL/GenBank/DDBJ whole genome shotgun (WGS) entry which is preliminary data.</text>
</comment>
<feature type="transmembrane region" description="Helical" evidence="8">
    <location>
        <begin position="101"/>
        <end position="120"/>
    </location>
</feature>
<comment type="similarity">
    <text evidence="2 8">Belongs to the 4-toluene sulfonate uptake permease (TSUP) (TC 2.A.102) family.</text>
</comment>
<dbReference type="PANTHER" id="PTHR30269:SF0">
    <property type="entry name" value="MEMBRANE TRANSPORTER PROTEIN YFCA-RELATED"/>
    <property type="match status" value="1"/>
</dbReference>
<feature type="transmembrane region" description="Helical" evidence="8">
    <location>
        <begin position="26"/>
        <end position="48"/>
    </location>
</feature>
<sequence>MRQGPTSWWTAGPLPDQLDWRPMDELSLGVVALLLLAAFAAGFVDAVVGGGGLVQLPALLLGVPGASPVQILATNKLASICGTATSAATYYRRLRPDPRTFVPMMLLALTGAFVGALGARMIPKEAFTPIVLAALIVVGAYVLLRPDLGERTELRFDGHRHVAAAMAVGFVIGAYDGILGPGTGSFFVIALVGLLGYDFLQASAKAKLANFATNLGALLLFIPTGAVMWKLGLLMGAGNLLGGYLGARTAVARGAGFVRVFFIVVVGAFIVRLGGEVVGVW</sequence>
<organism evidence="9 10">
    <name type="scientific">Nocardioides dubius</name>
    <dbReference type="NCBI Taxonomy" id="317019"/>
    <lineage>
        <taxon>Bacteria</taxon>
        <taxon>Bacillati</taxon>
        <taxon>Actinomycetota</taxon>
        <taxon>Actinomycetes</taxon>
        <taxon>Propionibacteriales</taxon>
        <taxon>Nocardioidaceae</taxon>
        <taxon>Nocardioides</taxon>
    </lineage>
</organism>
<comment type="subcellular location">
    <subcellularLocation>
        <location evidence="1 8">Cell membrane</location>
        <topology evidence="1 8">Multi-pass membrane protein</topology>
    </subcellularLocation>
</comment>
<protein>
    <recommendedName>
        <fullName evidence="8">Probable membrane transporter protein</fullName>
    </recommendedName>
</protein>
<evidence type="ECO:0000256" key="7">
    <source>
        <dbReference type="ARBA" id="ARBA00023136"/>
    </source>
</evidence>
<evidence type="ECO:0000256" key="6">
    <source>
        <dbReference type="ARBA" id="ARBA00022989"/>
    </source>
</evidence>
<evidence type="ECO:0000256" key="8">
    <source>
        <dbReference type="RuleBase" id="RU363041"/>
    </source>
</evidence>
<evidence type="ECO:0000256" key="1">
    <source>
        <dbReference type="ARBA" id="ARBA00004651"/>
    </source>
</evidence>
<dbReference type="InterPro" id="IPR002781">
    <property type="entry name" value="TM_pro_TauE-like"/>
</dbReference>